<protein>
    <submittedName>
        <fullName evidence="1">Uncharacterized protein</fullName>
    </submittedName>
</protein>
<dbReference type="NCBIfam" id="TIGR04324">
    <property type="entry name" value="SpoChoClust_2"/>
    <property type="match status" value="1"/>
</dbReference>
<name>A0A8J7QBP0_9BACT</name>
<comment type="caution">
    <text evidence="1">The sequence shown here is derived from an EMBL/GenBank/DDBJ whole genome shotgun (WGS) entry which is preliminary data.</text>
</comment>
<gene>
    <name evidence="1" type="ORF">J3U88_05940</name>
</gene>
<dbReference type="SUPFAM" id="SSF51197">
    <property type="entry name" value="Clavaminate synthase-like"/>
    <property type="match status" value="1"/>
</dbReference>
<proteinExistence type="predicted"/>
<dbReference type="EMBL" id="JAFREP010000004">
    <property type="protein sequence ID" value="MBO1317996.1"/>
    <property type="molecule type" value="Genomic_DNA"/>
</dbReference>
<accession>A0A8J7QBP0</accession>
<organism evidence="1 2">
    <name type="scientific">Acanthopleuribacter pedis</name>
    <dbReference type="NCBI Taxonomy" id="442870"/>
    <lineage>
        <taxon>Bacteria</taxon>
        <taxon>Pseudomonadati</taxon>
        <taxon>Acidobacteriota</taxon>
        <taxon>Holophagae</taxon>
        <taxon>Acanthopleuribacterales</taxon>
        <taxon>Acanthopleuribacteraceae</taxon>
        <taxon>Acanthopleuribacter</taxon>
    </lineage>
</organism>
<dbReference type="Proteomes" id="UP000664417">
    <property type="component" value="Unassembled WGS sequence"/>
</dbReference>
<evidence type="ECO:0000313" key="1">
    <source>
        <dbReference type="EMBL" id="MBO1317996.1"/>
    </source>
</evidence>
<keyword evidence="2" id="KW-1185">Reference proteome</keyword>
<sequence length="270" mass="30869">MTETFFEADEQQAIDQYLQQGFVSFELDATLLDSLRERLFTGARSLLDLPADLSVDAFFDQIHTWVPVADLNRVRLGFIRHLNGDPSVRPLLYRLAKQPLGWIVGNELAMQRSLNLSIQFPKDASSLLPLHSDVWSGNSPYEVVFWLPLVDCYATKSMYVLPKPQTDAVLADFGRYADLSAEAFFQAIKADVVWMEVPRGHGLIFWHGLIHGNRINEENDTRWSMNTRFKSLLSPYGTKELGESFLPITLRPATRFGYAYRKPSIHKRES</sequence>
<reference evidence="1" key="1">
    <citation type="submission" date="2021-03" db="EMBL/GenBank/DDBJ databases">
        <authorList>
            <person name="Wang G."/>
        </authorList>
    </citation>
    <scope>NUCLEOTIDE SEQUENCE</scope>
    <source>
        <strain evidence="1">KCTC 12899</strain>
    </source>
</reference>
<dbReference type="Gene3D" id="2.60.120.620">
    <property type="entry name" value="q2cbj1_9rhob like domain"/>
    <property type="match status" value="1"/>
</dbReference>
<dbReference type="RefSeq" id="WP_207857538.1">
    <property type="nucleotide sequence ID" value="NZ_JAFREP010000004.1"/>
</dbReference>
<evidence type="ECO:0000313" key="2">
    <source>
        <dbReference type="Proteomes" id="UP000664417"/>
    </source>
</evidence>
<dbReference type="InterPro" id="IPR027611">
    <property type="entry name" value="SpoChClust_oxygenase"/>
</dbReference>
<dbReference type="AlphaFoldDB" id="A0A8J7QBP0"/>